<proteinExistence type="predicted"/>
<accession>A0ABU3QZZ3</accession>
<dbReference type="Gene3D" id="1.25.40.10">
    <property type="entry name" value="Tetratricopeptide repeat domain"/>
    <property type="match status" value="1"/>
</dbReference>
<dbReference type="InterPro" id="IPR039564">
    <property type="entry name" value="Peptidase_C39-like"/>
</dbReference>
<dbReference type="SUPFAM" id="SSF48452">
    <property type="entry name" value="TPR-like"/>
    <property type="match status" value="1"/>
</dbReference>
<organism evidence="3 4">
    <name type="scientific">Psychrosphaera aquimarina</name>
    <dbReference type="NCBI Taxonomy" id="2044854"/>
    <lineage>
        <taxon>Bacteria</taxon>
        <taxon>Pseudomonadati</taxon>
        <taxon>Pseudomonadota</taxon>
        <taxon>Gammaproteobacteria</taxon>
        <taxon>Alteromonadales</taxon>
        <taxon>Pseudoalteromonadaceae</taxon>
        <taxon>Psychrosphaera</taxon>
    </lineage>
</organism>
<evidence type="ECO:0000256" key="1">
    <source>
        <dbReference type="SAM" id="SignalP"/>
    </source>
</evidence>
<dbReference type="Proteomes" id="UP001257914">
    <property type="component" value="Unassembled WGS sequence"/>
</dbReference>
<protein>
    <submittedName>
        <fullName evidence="3">PA2778 family cysteine peptidase</fullName>
    </submittedName>
</protein>
<feature type="domain" description="Peptidase C39" evidence="2">
    <location>
        <begin position="50"/>
        <end position="181"/>
    </location>
</feature>
<dbReference type="PROSITE" id="PS51257">
    <property type="entry name" value="PROKAR_LIPOPROTEIN"/>
    <property type="match status" value="1"/>
</dbReference>
<dbReference type="PROSITE" id="PS50990">
    <property type="entry name" value="PEPTIDASE_C39"/>
    <property type="match status" value="1"/>
</dbReference>
<dbReference type="NCBIfam" id="NF033920">
    <property type="entry name" value="C39_PA2778_fam"/>
    <property type="match status" value="1"/>
</dbReference>
<dbReference type="RefSeq" id="WP_315946625.1">
    <property type="nucleotide sequence ID" value="NZ_JAWCUA010000007.1"/>
</dbReference>
<evidence type="ECO:0000259" key="2">
    <source>
        <dbReference type="PROSITE" id="PS50990"/>
    </source>
</evidence>
<dbReference type="EMBL" id="JAWCUA010000007">
    <property type="protein sequence ID" value="MDU0112984.1"/>
    <property type="molecule type" value="Genomic_DNA"/>
</dbReference>
<dbReference type="InterPro" id="IPR005074">
    <property type="entry name" value="Peptidase_C39"/>
</dbReference>
<sequence length="325" mass="36524">MNIFYRASLIAGLLLLTACTTTPQTTALLQNPNSVNNNVHVIANVPFMPQQQFYCGPTTISEVANFYNVDTSPETLAPNLFIPGREGSLQIEMVSAVRQLGLVAYTKKGTLQEILSLVEQNVPIIVLQNNGLSWYPQWHYSVVVGYDLTHQNIKLHTGLDEYKSIPLTLFERTWSRANFWYLAPMPLTLQVADLNMMNYLSAAQDFIQIGMAQSGITSLHTATELWPENWLPYFLLGNSYIHKNPKLASDIFQQGFDYANESPDYINNYAYSVAISGCKARALELVELGRQRYPDHLELIKTESEIRGLVNTDKNASCSSYAPVQ</sequence>
<reference evidence="3 4" key="1">
    <citation type="submission" date="2023-10" db="EMBL/GenBank/DDBJ databases">
        <title>Psychrosphaera aquimaarina strain SW33 isolated from seawater.</title>
        <authorList>
            <person name="Bayburt H."/>
            <person name="Kim J.M."/>
            <person name="Choi B.J."/>
            <person name="Jeon C.O."/>
        </authorList>
    </citation>
    <scope>NUCLEOTIDE SEQUENCE [LARGE SCALE GENOMIC DNA]</scope>
    <source>
        <strain evidence="3 4">KCTC 52743</strain>
    </source>
</reference>
<name>A0ABU3QZZ3_9GAMM</name>
<dbReference type="Pfam" id="PF13529">
    <property type="entry name" value="Peptidase_C39_2"/>
    <property type="match status" value="1"/>
</dbReference>
<dbReference type="Gene3D" id="3.90.70.10">
    <property type="entry name" value="Cysteine proteinases"/>
    <property type="match status" value="1"/>
</dbReference>
<evidence type="ECO:0000313" key="3">
    <source>
        <dbReference type="EMBL" id="MDU0112984.1"/>
    </source>
</evidence>
<keyword evidence="4" id="KW-1185">Reference proteome</keyword>
<evidence type="ECO:0000313" key="4">
    <source>
        <dbReference type="Proteomes" id="UP001257914"/>
    </source>
</evidence>
<feature type="chain" id="PRO_5045685988" evidence="1">
    <location>
        <begin position="24"/>
        <end position="325"/>
    </location>
</feature>
<gene>
    <name evidence="3" type="ORF">RT723_08240</name>
</gene>
<dbReference type="InterPro" id="IPR011990">
    <property type="entry name" value="TPR-like_helical_dom_sf"/>
</dbReference>
<keyword evidence="1" id="KW-0732">Signal</keyword>
<comment type="caution">
    <text evidence="3">The sequence shown here is derived from an EMBL/GenBank/DDBJ whole genome shotgun (WGS) entry which is preliminary data.</text>
</comment>
<feature type="signal peptide" evidence="1">
    <location>
        <begin position="1"/>
        <end position="23"/>
    </location>
</feature>